<protein>
    <recommendedName>
        <fullName evidence="8">J domain-containing protein</fullName>
    </recommendedName>
</protein>
<name>A0A1Q2ZWN3_ZYGRO</name>
<evidence type="ECO:0000313" key="9">
    <source>
        <dbReference type="EMBL" id="GAV47849.1"/>
    </source>
</evidence>
<comment type="caution">
    <text evidence="9">The sequence shown here is derived from an EMBL/GenBank/DDBJ whole genome shotgun (WGS) entry which is preliminary data.</text>
</comment>
<evidence type="ECO:0000256" key="1">
    <source>
        <dbReference type="ARBA" id="ARBA00004273"/>
    </source>
</evidence>
<keyword evidence="7" id="KW-0732">Signal</keyword>
<evidence type="ECO:0000256" key="3">
    <source>
        <dbReference type="ARBA" id="ARBA00023010"/>
    </source>
</evidence>
<dbReference type="EMBL" id="BDGX01000009">
    <property type="protein sequence ID" value="GAV47849.1"/>
    <property type="molecule type" value="Genomic_DNA"/>
</dbReference>
<dbReference type="OrthoDB" id="240298at2759"/>
<dbReference type="OMA" id="KLMVMNH"/>
<sequence>MVLPLIVGICVAGISLTARSGIRAWEIYKVLSPMTIARMNKVRIKESPKWPGTQRFLSSRLDPELQRKLNEYPGGFNPRMTESEAFLILNISPTEIEQLDEKMLKRKHRRAMVQNHPDKGGSPYLAIKINEARDVLEESCMVKKK</sequence>
<evidence type="ECO:0000256" key="6">
    <source>
        <dbReference type="ARBA" id="ARBA00023186"/>
    </source>
</evidence>
<accession>A0A1Q2ZWN3</accession>
<evidence type="ECO:0000259" key="8">
    <source>
        <dbReference type="PROSITE" id="PS50076"/>
    </source>
</evidence>
<comment type="subcellular location">
    <subcellularLocation>
        <location evidence="1">Mitochondrion inner membrane</location>
    </subcellularLocation>
</comment>
<dbReference type="GO" id="GO:0001405">
    <property type="term" value="C:PAM complex, Tim23 associated import motor"/>
    <property type="evidence" value="ECO:0007669"/>
    <property type="project" value="EnsemblFungi"/>
</dbReference>
<dbReference type="Proteomes" id="UP000187013">
    <property type="component" value="Unassembled WGS sequence"/>
</dbReference>
<keyword evidence="4" id="KW-0496">Mitochondrion</keyword>
<gene>
    <name evidence="9" type="ORF">ZYGR_0I01450</name>
</gene>
<keyword evidence="2" id="KW-0999">Mitochondrion inner membrane</keyword>
<dbReference type="FunFam" id="1.10.287.110:FF:000001">
    <property type="entry name" value="Import inner membrane translocase subunit tim14"/>
    <property type="match status" value="1"/>
</dbReference>
<reference evidence="9 10" key="1">
    <citation type="submission" date="2016-08" db="EMBL/GenBank/DDBJ databases">
        <title>Draft genome sequence of allopolyploid Zygosaccharomyces rouxii.</title>
        <authorList>
            <person name="Watanabe J."/>
            <person name="Uehara K."/>
            <person name="Mogi Y."/>
            <person name="Tsukioka Y."/>
        </authorList>
    </citation>
    <scope>NUCLEOTIDE SEQUENCE [LARGE SCALE GENOMIC DNA]</scope>
    <source>
        <strain evidence="9 10">NBRC 110957</strain>
    </source>
</reference>
<dbReference type="PANTHER" id="PTHR12763">
    <property type="match status" value="1"/>
</dbReference>
<evidence type="ECO:0000256" key="2">
    <source>
        <dbReference type="ARBA" id="ARBA00022792"/>
    </source>
</evidence>
<keyword evidence="3" id="KW-0813">Transport</keyword>
<keyword evidence="6" id="KW-0143">Chaperone</keyword>
<dbReference type="InterPro" id="IPR036869">
    <property type="entry name" value="J_dom_sf"/>
</dbReference>
<evidence type="ECO:0000313" key="10">
    <source>
        <dbReference type="Proteomes" id="UP000187013"/>
    </source>
</evidence>
<dbReference type="GO" id="GO:0001671">
    <property type="term" value="F:ATPase activator activity"/>
    <property type="evidence" value="ECO:0007669"/>
    <property type="project" value="EnsemblFungi"/>
</dbReference>
<dbReference type="InterPro" id="IPR001623">
    <property type="entry name" value="DnaJ_domain"/>
</dbReference>
<dbReference type="SMART" id="SM00271">
    <property type="entry name" value="DnaJ"/>
    <property type="match status" value="1"/>
</dbReference>
<keyword evidence="5" id="KW-0472">Membrane</keyword>
<dbReference type="Gene3D" id="1.10.287.110">
    <property type="entry name" value="DnaJ domain"/>
    <property type="match status" value="1"/>
</dbReference>
<feature type="domain" description="J" evidence="8">
    <location>
        <begin position="84"/>
        <end position="145"/>
    </location>
</feature>
<feature type="chain" id="PRO_5010375198" description="J domain-containing protein" evidence="7">
    <location>
        <begin position="25"/>
        <end position="145"/>
    </location>
</feature>
<keyword evidence="3" id="KW-0811">Translocation</keyword>
<dbReference type="SUPFAM" id="SSF46565">
    <property type="entry name" value="Chaperone J-domain"/>
    <property type="match status" value="1"/>
</dbReference>
<evidence type="ECO:0000256" key="4">
    <source>
        <dbReference type="ARBA" id="ARBA00023128"/>
    </source>
</evidence>
<evidence type="ECO:0000256" key="7">
    <source>
        <dbReference type="SAM" id="SignalP"/>
    </source>
</evidence>
<proteinExistence type="predicted"/>
<keyword evidence="3" id="KW-0653">Protein transport</keyword>
<feature type="signal peptide" evidence="7">
    <location>
        <begin position="1"/>
        <end position="24"/>
    </location>
</feature>
<dbReference type="eggNOG" id="KOG0723">
    <property type="taxonomic scope" value="Eukaryota"/>
</dbReference>
<dbReference type="GO" id="GO:0030150">
    <property type="term" value="P:protein import into mitochondrial matrix"/>
    <property type="evidence" value="ECO:0007669"/>
    <property type="project" value="EnsemblFungi"/>
</dbReference>
<dbReference type="PANTHER" id="PTHR12763:SF29">
    <property type="entry name" value="MITOCHONDRIAL DNAJ HOMOLOG 2"/>
    <property type="match status" value="1"/>
</dbReference>
<evidence type="ECO:0000256" key="5">
    <source>
        <dbReference type="ARBA" id="ARBA00023136"/>
    </source>
</evidence>
<organism evidence="9 10">
    <name type="scientific">Zygosaccharomyces rouxii</name>
    <dbReference type="NCBI Taxonomy" id="4956"/>
    <lineage>
        <taxon>Eukaryota</taxon>
        <taxon>Fungi</taxon>
        <taxon>Dikarya</taxon>
        <taxon>Ascomycota</taxon>
        <taxon>Saccharomycotina</taxon>
        <taxon>Saccharomycetes</taxon>
        <taxon>Saccharomycetales</taxon>
        <taxon>Saccharomycetaceae</taxon>
        <taxon>Zygosaccharomyces</taxon>
    </lineage>
</organism>
<dbReference type="PROSITE" id="PS50076">
    <property type="entry name" value="DNAJ_2"/>
    <property type="match status" value="1"/>
</dbReference>
<dbReference type="AlphaFoldDB" id="A0A1Q2ZWN3"/>